<keyword evidence="3" id="KW-1185">Reference proteome</keyword>
<protein>
    <submittedName>
        <fullName evidence="2">Hemerythrin</fullName>
    </submittedName>
</protein>
<dbReference type="InterPro" id="IPR012312">
    <property type="entry name" value="Hemerythrin-like"/>
</dbReference>
<proteinExistence type="predicted"/>
<comment type="caution">
    <text evidence="2">The sequence shown here is derived from an EMBL/GenBank/DDBJ whole genome shotgun (WGS) entry which is preliminary data.</text>
</comment>
<accession>A0ABX1EEA3</accession>
<dbReference type="Gene3D" id="1.20.120.520">
    <property type="entry name" value="nmb1532 protein domain like"/>
    <property type="match status" value="1"/>
</dbReference>
<organism evidence="2 3">
    <name type="scientific">Falsiroseomonas selenitidurans</name>
    <dbReference type="NCBI Taxonomy" id="2716335"/>
    <lineage>
        <taxon>Bacteria</taxon>
        <taxon>Pseudomonadati</taxon>
        <taxon>Pseudomonadota</taxon>
        <taxon>Alphaproteobacteria</taxon>
        <taxon>Acetobacterales</taxon>
        <taxon>Roseomonadaceae</taxon>
        <taxon>Falsiroseomonas</taxon>
    </lineage>
</organism>
<sequence length="176" mass="19392">MSWDDTAPPPFVLLDDPLAYILAAHLRQRAVCTVLRRFATDRVASRAEADRVTAYLTGDLRLHHEDEDLDLYPALRRRALPEDGLGITLARLGEEHRQCAAMADIIGEALSARPADDTVHIYTAAGEAMQAYAASEMRHLALENGVVLALARIRLTRPDLKAISRGMKLRRGVDGA</sequence>
<dbReference type="EMBL" id="JAAVNE010000063">
    <property type="protein sequence ID" value="NKC34058.1"/>
    <property type="molecule type" value="Genomic_DNA"/>
</dbReference>
<dbReference type="RefSeq" id="WP_168034777.1">
    <property type="nucleotide sequence ID" value="NZ_JAAVNE010000063.1"/>
</dbReference>
<dbReference type="Proteomes" id="UP000787635">
    <property type="component" value="Unassembled WGS sequence"/>
</dbReference>
<evidence type="ECO:0000313" key="2">
    <source>
        <dbReference type="EMBL" id="NKC34058.1"/>
    </source>
</evidence>
<evidence type="ECO:0000313" key="3">
    <source>
        <dbReference type="Proteomes" id="UP000787635"/>
    </source>
</evidence>
<feature type="domain" description="Hemerythrin-like" evidence="1">
    <location>
        <begin position="17"/>
        <end position="150"/>
    </location>
</feature>
<dbReference type="Pfam" id="PF01814">
    <property type="entry name" value="Hemerythrin"/>
    <property type="match status" value="1"/>
</dbReference>
<gene>
    <name evidence="2" type="ORF">HEQ75_24580</name>
</gene>
<name>A0ABX1EEA3_9PROT</name>
<evidence type="ECO:0000259" key="1">
    <source>
        <dbReference type="Pfam" id="PF01814"/>
    </source>
</evidence>
<reference evidence="2 3" key="1">
    <citation type="submission" date="2020-03" db="EMBL/GenBank/DDBJ databases">
        <title>Roseomonas selenitidurans sp. nov. isolated from urban soil.</title>
        <authorList>
            <person name="Liu H."/>
        </authorList>
    </citation>
    <scope>NUCLEOTIDE SEQUENCE [LARGE SCALE GENOMIC DNA]</scope>
    <source>
        <strain evidence="2 3">BU-1</strain>
    </source>
</reference>